<evidence type="ECO:0000313" key="2">
    <source>
        <dbReference type="Proteomes" id="UP000422232"/>
    </source>
</evidence>
<proteinExistence type="predicted"/>
<dbReference type="EMBL" id="CP038908">
    <property type="protein sequence ID" value="QGO04310.1"/>
    <property type="molecule type" value="Genomic_DNA"/>
</dbReference>
<dbReference type="InterPro" id="IPR025514">
    <property type="entry name" value="DUF4402"/>
</dbReference>
<accession>A0A9Q5YJP6</accession>
<sequence>MKKAVLLVSFMALSLTTVTNFAAQTSVAVTAHVYKALTVTQSQAMDFGDLYVTTGSSATKTATGAFQVTGEENASISIDYPDTVTLAGPASSSLTVDIQTNDENETLNGSGQLTKSFSGEVTVNATTAAGDYTGTATITVTYV</sequence>
<dbReference type="AlphaFoldDB" id="A0A9Q5YJP6"/>
<keyword evidence="2" id="KW-1185">Reference proteome</keyword>
<name>A0A9Q5YJP6_PISSA</name>
<gene>
    <name evidence="1" type="ORF">Psal009_00170</name>
</gene>
<dbReference type="Pfam" id="PF14352">
    <property type="entry name" value="DUF4402"/>
    <property type="match status" value="1"/>
</dbReference>
<dbReference type="GeneID" id="66739372"/>
<reference evidence="1 2" key="1">
    <citation type="submission" date="2019-04" db="EMBL/GenBank/DDBJ databases">
        <title>Complete genome sequencing of Piscirickettsia salmonis strain Psal-009.</title>
        <authorList>
            <person name="Schober I."/>
            <person name="Bunk B."/>
            <person name="Sproer C."/>
            <person name="Carril G.P."/>
            <person name="Riedel T."/>
            <person name="Flores-Herrera P.A."/>
            <person name="Nourdin-Galindo G."/>
            <person name="Marshall S.H."/>
            <person name="Overmann J."/>
        </authorList>
    </citation>
    <scope>NUCLEOTIDE SEQUENCE [LARGE SCALE GENOMIC DNA]</scope>
    <source>
        <strain evidence="1 2">Psal-009</strain>
    </source>
</reference>
<dbReference type="RefSeq" id="WP_016210226.1">
    <property type="nucleotide sequence ID" value="NZ_CP012413.1"/>
</dbReference>
<evidence type="ECO:0000313" key="1">
    <source>
        <dbReference type="EMBL" id="QGO04310.1"/>
    </source>
</evidence>
<protein>
    <submittedName>
        <fullName evidence="1">Uncharacterized protein</fullName>
    </submittedName>
</protein>
<organism evidence="1 2">
    <name type="scientific">Piscirickettsia salmonis</name>
    <dbReference type="NCBI Taxonomy" id="1238"/>
    <lineage>
        <taxon>Bacteria</taxon>
        <taxon>Pseudomonadati</taxon>
        <taxon>Pseudomonadota</taxon>
        <taxon>Gammaproteobacteria</taxon>
        <taxon>Thiotrichales</taxon>
        <taxon>Piscirickettsiaceae</taxon>
        <taxon>Piscirickettsia</taxon>
    </lineage>
</organism>
<dbReference type="Proteomes" id="UP000422232">
    <property type="component" value="Chromosome"/>
</dbReference>